<protein>
    <submittedName>
        <fullName evidence="1">SEC-C domain-containing protein</fullName>
    </submittedName>
</protein>
<evidence type="ECO:0000313" key="2">
    <source>
        <dbReference type="Proteomes" id="UP000324973"/>
    </source>
</evidence>
<sequence length="184" mass="20660">MVAPGQTPGYLQVQPTPTARVNECFLNVQEQVEAEGGQMLCGWQIWEWPNVLVEAEFHAVWFSLDGRLVDVTPKQEGEGRILFVGDPSLAYAGLAKDNVRLAIRDDLLIRHFIRVSEEIVKVMNRGERAGTYGYVSIPAHEIEPLMDARSLLGRSIAEGRREKSPCLCGSGGRYKYCHGRDFPW</sequence>
<comment type="caution">
    <text evidence="1">The sequence shown here is derived from an EMBL/GenBank/DDBJ whole genome shotgun (WGS) entry which is preliminary data.</text>
</comment>
<dbReference type="Proteomes" id="UP000324973">
    <property type="component" value="Unassembled WGS sequence"/>
</dbReference>
<dbReference type="EMBL" id="VTFT01000001">
    <property type="protein sequence ID" value="TYT27417.1"/>
    <property type="molecule type" value="Genomic_DNA"/>
</dbReference>
<dbReference type="SUPFAM" id="SSF103642">
    <property type="entry name" value="Sec-C motif"/>
    <property type="match status" value="1"/>
</dbReference>
<name>A0A5D4XRT0_9GAMM</name>
<reference evidence="1 2" key="1">
    <citation type="submission" date="2019-08" db="EMBL/GenBank/DDBJ databases">
        <title>Luteimonas viscosus sp. nov., isolated from soil of a sunflower field.</title>
        <authorList>
            <person name="Jianli Z."/>
            <person name="Ying Z."/>
        </authorList>
    </citation>
    <scope>NUCLEOTIDE SEQUENCE [LARGE SCALE GENOMIC DNA]</scope>
    <source>
        <strain evidence="1 2">XBU10</strain>
    </source>
</reference>
<dbReference type="OrthoDB" id="1551443at2"/>
<gene>
    <name evidence="1" type="ORF">FZO89_00965</name>
</gene>
<accession>A0A5D4XRT0</accession>
<keyword evidence="2" id="KW-1185">Reference proteome</keyword>
<dbReference type="AlphaFoldDB" id="A0A5D4XRT0"/>
<organism evidence="1 2">
    <name type="scientific">Luteimonas viscosa</name>
    <dbReference type="NCBI Taxonomy" id="1132694"/>
    <lineage>
        <taxon>Bacteria</taxon>
        <taxon>Pseudomonadati</taxon>
        <taxon>Pseudomonadota</taxon>
        <taxon>Gammaproteobacteria</taxon>
        <taxon>Lysobacterales</taxon>
        <taxon>Lysobacteraceae</taxon>
        <taxon>Luteimonas</taxon>
    </lineage>
</organism>
<proteinExistence type="predicted"/>
<evidence type="ECO:0000313" key="1">
    <source>
        <dbReference type="EMBL" id="TYT27417.1"/>
    </source>
</evidence>